<evidence type="ECO:0000313" key="2">
    <source>
        <dbReference type="EMBL" id="MCC2169102.1"/>
    </source>
</evidence>
<dbReference type="PANTHER" id="PTHR30041">
    <property type="entry name" value="ARSENATE REDUCTASE"/>
    <property type="match status" value="1"/>
</dbReference>
<dbReference type="Proteomes" id="UP001199355">
    <property type="component" value="Unassembled WGS sequence"/>
</dbReference>
<comment type="caution">
    <text evidence="2">The sequence shown here is derived from an EMBL/GenBank/DDBJ whole genome shotgun (WGS) entry which is preliminary data.</text>
</comment>
<dbReference type="NCBIfam" id="TIGR01617">
    <property type="entry name" value="arsC_related"/>
    <property type="match status" value="1"/>
</dbReference>
<keyword evidence="3" id="KW-1185">Reference proteome</keyword>
<proteinExistence type="inferred from homology"/>
<dbReference type="EMBL" id="JAJEQF010000062">
    <property type="protein sequence ID" value="MCC2169102.1"/>
    <property type="molecule type" value="Genomic_DNA"/>
</dbReference>
<dbReference type="Pfam" id="PF03960">
    <property type="entry name" value="ArsC"/>
    <property type="match status" value="1"/>
</dbReference>
<accession>A0AAE3AZS4</accession>
<dbReference type="RefSeq" id="WP_308729117.1">
    <property type="nucleotide sequence ID" value="NZ_JAJEQF010000062.1"/>
</dbReference>
<dbReference type="PROSITE" id="PS51353">
    <property type="entry name" value="ARSC"/>
    <property type="match status" value="1"/>
</dbReference>
<dbReference type="AlphaFoldDB" id="A0AAE3AZS4"/>
<sequence length="123" mass="14238">MITVLCYKKCTTCQKAFKWLDANGVEYKERAIKEENPTYEELKTWYEKSGLPLKKFFNTSGMLYKELGLKDKLLEMSEEEQLKLLATDGMLVKRPLVVGEKTVLTGFSEKTWTEQLLEKNSLG</sequence>
<gene>
    <name evidence="2" type="ORF">LKD45_15670</name>
</gene>
<comment type="similarity">
    <text evidence="1">Belongs to the ArsC family.</text>
</comment>
<evidence type="ECO:0000313" key="3">
    <source>
        <dbReference type="Proteomes" id="UP001199355"/>
    </source>
</evidence>
<reference evidence="2 3" key="1">
    <citation type="submission" date="2021-10" db="EMBL/GenBank/DDBJ databases">
        <title>Anaerobic single-cell dispensing facilitates the cultivation of human gut bacteria.</title>
        <authorList>
            <person name="Afrizal A."/>
        </authorList>
    </citation>
    <scope>NUCLEOTIDE SEQUENCE [LARGE SCALE GENOMIC DNA]</scope>
    <source>
        <strain evidence="2 3">CLA-AA-H244</strain>
    </source>
</reference>
<dbReference type="CDD" id="cd03036">
    <property type="entry name" value="ArsC_like"/>
    <property type="match status" value="1"/>
</dbReference>
<dbReference type="Gene3D" id="3.40.30.10">
    <property type="entry name" value="Glutaredoxin"/>
    <property type="match status" value="1"/>
</dbReference>
<dbReference type="InterPro" id="IPR036249">
    <property type="entry name" value="Thioredoxin-like_sf"/>
</dbReference>
<dbReference type="InterPro" id="IPR006660">
    <property type="entry name" value="Arsenate_reductase-like"/>
</dbReference>
<organism evidence="2 3">
    <name type="scientific">Gallintestinimicrobium propionicum</name>
    <dbReference type="NCBI Taxonomy" id="2981770"/>
    <lineage>
        <taxon>Bacteria</taxon>
        <taxon>Bacillati</taxon>
        <taxon>Bacillota</taxon>
        <taxon>Clostridia</taxon>
        <taxon>Lachnospirales</taxon>
        <taxon>Lachnospiraceae</taxon>
        <taxon>Gallintestinimicrobium</taxon>
    </lineage>
</organism>
<dbReference type="InterPro" id="IPR006504">
    <property type="entry name" value="Tscrpt_reg_Spx/MgsR"/>
</dbReference>
<evidence type="ECO:0000256" key="1">
    <source>
        <dbReference type="PROSITE-ProRule" id="PRU01282"/>
    </source>
</evidence>
<dbReference type="SUPFAM" id="SSF52833">
    <property type="entry name" value="Thioredoxin-like"/>
    <property type="match status" value="1"/>
</dbReference>
<protein>
    <submittedName>
        <fullName evidence="2">Arsenate reductase family protein</fullName>
    </submittedName>
</protein>
<name>A0AAE3AZS4_9FIRM</name>
<dbReference type="PANTHER" id="PTHR30041:SF8">
    <property type="entry name" value="PROTEIN YFFB"/>
    <property type="match status" value="1"/>
</dbReference>